<dbReference type="AlphaFoldDB" id="A0A1W2ETU4"/>
<name>A0A1W2ETU4_9FIRM</name>
<evidence type="ECO:0000259" key="5">
    <source>
        <dbReference type="PROSITE" id="PS01124"/>
    </source>
</evidence>
<dbReference type="Pfam" id="PF12833">
    <property type="entry name" value="HTH_18"/>
    <property type="match status" value="1"/>
</dbReference>
<dbReference type="PROSITE" id="PS01124">
    <property type="entry name" value="HTH_ARAC_FAMILY_2"/>
    <property type="match status" value="1"/>
</dbReference>
<evidence type="ECO:0000313" key="6">
    <source>
        <dbReference type="EMBL" id="SMD13071.1"/>
    </source>
</evidence>
<dbReference type="Gene3D" id="1.10.10.60">
    <property type="entry name" value="Homeodomain-like"/>
    <property type="match status" value="2"/>
</dbReference>
<dbReference type="PRINTS" id="PR00032">
    <property type="entry name" value="HTHARAC"/>
</dbReference>
<dbReference type="PROSITE" id="PS00041">
    <property type="entry name" value="HTH_ARAC_FAMILY_1"/>
    <property type="match status" value="1"/>
</dbReference>
<feature type="domain" description="HTH araC/xylS-type" evidence="5">
    <location>
        <begin position="173"/>
        <end position="269"/>
    </location>
</feature>
<dbReference type="InterPro" id="IPR003313">
    <property type="entry name" value="AraC-bd"/>
</dbReference>
<reference evidence="6 7" key="1">
    <citation type="submission" date="2017-04" db="EMBL/GenBank/DDBJ databases">
        <authorList>
            <person name="Afonso C.L."/>
            <person name="Miller P.J."/>
            <person name="Scott M.A."/>
            <person name="Spackman E."/>
            <person name="Goraichik I."/>
            <person name="Dimitrov K.M."/>
            <person name="Suarez D.L."/>
            <person name="Swayne D.E."/>
        </authorList>
    </citation>
    <scope>NUCLEOTIDE SEQUENCE [LARGE SCALE GENOMIC DNA]</scope>
    <source>
        <strain evidence="6 7">DSM 5090</strain>
    </source>
</reference>
<evidence type="ECO:0000256" key="1">
    <source>
        <dbReference type="ARBA" id="ARBA00023015"/>
    </source>
</evidence>
<dbReference type="PANTHER" id="PTHR46796:SF2">
    <property type="entry name" value="TRANSCRIPTIONAL REGULATORY PROTEIN"/>
    <property type="match status" value="1"/>
</dbReference>
<dbReference type="Proteomes" id="UP000192738">
    <property type="component" value="Unassembled WGS sequence"/>
</dbReference>
<keyword evidence="2" id="KW-0238">DNA-binding</keyword>
<dbReference type="RefSeq" id="WP_084578205.1">
    <property type="nucleotide sequence ID" value="NZ_CP155572.1"/>
</dbReference>
<keyword evidence="7" id="KW-1185">Reference proteome</keyword>
<protein>
    <submittedName>
        <fullName evidence="6">Transcriptional regulator, AraC family</fullName>
    </submittedName>
</protein>
<dbReference type="InterPro" id="IPR018062">
    <property type="entry name" value="HTH_AraC-typ_CS"/>
</dbReference>
<keyword evidence="1" id="KW-0805">Transcription regulation</keyword>
<dbReference type="EMBL" id="FWXI01000030">
    <property type="protein sequence ID" value="SMD13071.1"/>
    <property type="molecule type" value="Genomic_DNA"/>
</dbReference>
<dbReference type="SUPFAM" id="SSF46689">
    <property type="entry name" value="Homeodomain-like"/>
    <property type="match status" value="2"/>
</dbReference>
<dbReference type="GO" id="GO:0043565">
    <property type="term" value="F:sequence-specific DNA binding"/>
    <property type="evidence" value="ECO:0007669"/>
    <property type="project" value="InterPro"/>
</dbReference>
<proteinExistence type="predicted"/>
<sequence length="269" mass="29934">MKEKIQFFRIKDIPDLELYRTSSVARSVPRHIHCVFSLSVGEAGVGLHETKLGKYYITPGSIVVVNADTTHSSSVPSGYTYSSRSIRIDTVLLGSLMQEISGQKHDILALKQPVIYNQMLAQQILGLHTLLAGSASRLEKECLLLDTLAKLYTHYSCEGIKPVTMGDERTPVSRVCEYLQDCFNENVSLDQLASIAGLSAFHLAHVFTKEIGVPPHTYQLQVRLKKATDLLAYGKPLVEAALETGFCDQSHFQKAFKKKFGISPGQYKW</sequence>
<organism evidence="6 7">
    <name type="scientific">Sporomusa malonica</name>
    <dbReference type="NCBI Taxonomy" id="112901"/>
    <lineage>
        <taxon>Bacteria</taxon>
        <taxon>Bacillati</taxon>
        <taxon>Bacillota</taxon>
        <taxon>Negativicutes</taxon>
        <taxon>Selenomonadales</taxon>
        <taxon>Sporomusaceae</taxon>
        <taxon>Sporomusa</taxon>
    </lineage>
</organism>
<dbReference type="InterPro" id="IPR018060">
    <property type="entry name" value="HTH_AraC"/>
</dbReference>
<dbReference type="GO" id="GO:0003700">
    <property type="term" value="F:DNA-binding transcription factor activity"/>
    <property type="evidence" value="ECO:0007669"/>
    <property type="project" value="InterPro"/>
</dbReference>
<dbReference type="STRING" id="112901.SAMN04488500_1306"/>
<evidence type="ECO:0000256" key="2">
    <source>
        <dbReference type="ARBA" id="ARBA00023125"/>
    </source>
</evidence>
<dbReference type="OrthoDB" id="9772607at2"/>
<dbReference type="InterPro" id="IPR037923">
    <property type="entry name" value="HTH-like"/>
</dbReference>
<dbReference type="InterPro" id="IPR020449">
    <property type="entry name" value="Tscrpt_reg_AraC-type_HTH"/>
</dbReference>
<evidence type="ECO:0000256" key="3">
    <source>
        <dbReference type="ARBA" id="ARBA00023159"/>
    </source>
</evidence>
<dbReference type="InterPro" id="IPR009057">
    <property type="entry name" value="Homeodomain-like_sf"/>
</dbReference>
<dbReference type="SUPFAM" id="SSF51215">
    <property type="entry name" value="Regulatory protein AraC"/>
    <property type="match status" value="1"/>
</dbReference>
<dbReference type="Pfam" id="PF02311">
    <property type="entry name" value="AraC_binding"/>
    <property type="match status" value="1"/>
</dbReference>
<gene>
    <name evidence="6" type="ORF">SAMN04488500_1306</name>
</gene>
<dbReference type="PANTHER" id="PTHR46796">
    <property type="entry name" value="HTH-TYPE TRANSCRIPTIONAL ACTIVATOR RHAS-RELATED"/>
    <property type="match status" value="1"/>
</dbReference>
<accession>A0A1W2ETU4</accession>
<evidence type="ECO:0000256" key="4">
    <source>
        <dbReference type="ARBA" id="ARBA00023163"/>
    </source>
</evidence>
<dbReference type="InterPro" id="IPR050204">
    <property type="entry name" value="AraC_XylS_family_regulators"/>
</dbReference>
<dbReference type="SMART" id="SM00342">
    <property type="entry name" value="HTH_ARAC"/>
    <property type="match status" value="1"/>
</dbReference>
<keyword evidence="4" id="KW-0804">Transcription</keyword>
<keyword evidence="3" id="KW-0010">Activator</keyword>
<evidence type="ECO:0000313" key="7">
    <source>
        <dbReference type="Proteomes" id="UP000192738"/>
    </source>
</evidence>